<sequence length="151" mass="16319">APSPAACSATYSARGSFRPAKQRGDGVSRVHRRRRYRLAGLGHLPRLRRQRAPGLRRRLAGLRVRGGAPSPGSRPRRLGGGERRRSAGDARPRAAQPPHPRHPRGRRARGGGGTPRRRGAALPRRRSEPLARGPGARAQRAQRGGPHAAPL</sequence>
<reference evidence="2" key="1">
    <citation type="submission" date="2020-02" db="EMBL/GenBank/DDBJ databases">
        <authorList>
            <person name="Meier V. D."/>
        </authorList>
    </citation>
    <scope>NUCLEOTIDE SEQUENCE</scope>
    <source>
        <strain evidence="2">AVDCRST_MAG89</strain>
    </source>
</reference>
<feature type="region of interest" description="Disordered" evidence="1">
    <location>
        <begin position="1"/>
        <end position="151"/>
    </location>
</feature>
<evidence type="ECO:0000256" key="1">
    <source>
        <dbReference type="SAM" id="MobiDB-lite"/>
    </source>
</evidence>
<feature type="compositionally biased region" description="Basic residues" evidence="1">
    <location>
        <begin position="99"/>
        <end position="119"/>
    </location>
</feature>
<proteinExistence type="predicted"/>
<feature type="compositionally biased region" description="Basic and acidic residues" evidence="1">
    <location>
        <begin position="79"/>
        <end position="92"/>
    </location>
</feature>
<gene>
    <name evidence="2" type="ORF">AVDCRST_MAG89-2230</name>
</gene>
<feature type="compositionally biased region" description="Basic residues" evidence="1">
    <location>
        <begin position="45"/>
        <end position="60"/>
    </location>
</feature>
<organism evidence="2">
    <name type="scientific">uncultured Gemmatimonadota bacterium</name>
    <dbReference type="NCBI Taxonomy" id="203437"/>
    <lineage>
        <taxon>Bacteria</taxon>
        <taxon>Pseudomonadati</taxon>
        <taxon>Gemmatimonadota</taxon>
        <taxon>environmental samples</taxon>
    </lineage>
</organism>
<feature type="compositionally biased region" description="Low complexity" evidence="1">
    <location>
        <begin position="131"/>
        <end position="151"/>
    </location>
</feature>
<dbReference type="EMBL" id="CADCTV010000473">
    <property type="protein sequence ID" value="CAA9333031.1"/>
    <property type="molecule type" value="Genomic_DNA"/>
</dbReference>
<dbReference type="AlphaFoldDB" id="A0A6J4LJ29"/>
<feature type="non-terminal residue" evidence="2">
    <location>
        <position position="1"/>
    </location>
</feature>
<name>A0A6J4LJ29_9BACT</name>
<evidence type="ECO:0000313" key="2">
    <source>
        <dbReference type="EMBL" id="CAA9333031.1"/>
    </source>
</evidence>
<feature type="compositionally biased region" description="Low complexity" evidence="1">
    <location>
        <begin position="61"/>
        <end position="73"/>
    </location>
</feature>
<accession>A0A6J4LJ29</accession>
<protein>
    <submittedName>
        <fullName evidence="2">Uncharacterized protein</fullName>
    </submittedName>
</protein>
<feature type="non-terminal residue" evidence="2">
    <location>
        <position position="151"/>
    </location>
</feature>